<name>A0A5D0MJJ4_9BACT</name>
<reference evidence="2" key="1">
    <citation type="submission" date="2019-08" db="EMBL/GenBank/DDBJ databases">
        <title>Genomic characterization of a novel candidate phylum (ARYD3) from a high temperature, high salinity tertiary oil reservoir in north central Oklahoma, USA.</title>
        <authorList>
            <person name="Youssef N.H."/>
            <person name="Yadav A."/>
            <person name="Elshahed M.S."/>
        </authorList>
    </citation>
    <scope>NUCLEOTIDE SEQUENCE [LARGE SCALE GENOMIC DNA]</scope>
    <source>
        <strain evidence="2">ARYD3</strain>
    </source>
</reference>
<keyword evidence="1" id="KW-0472">Membrane</keyword>
<dbReference type="EMBL" id="VSIX01000088">
    <property type="protein sequence ID" value="TYB30729.1"/>
    <property type="molecule type" value="Genomic_DNA"/>
</dbReference>
<dbReference type="Proteomes" id="UP000324143">
    <property type="component" value="Unassembled WGS sequence"/>
</dbReference>
<dbReference type="AlphaFoldDB" id="A0A5D0MJJ4"/>
<evidence type="ECO:0000313" key="2">
    <source>
        <dbReference type="EMBL" id="TYB30729.1"/>
    </source>
</evidence>
<comment type="caution">
    <text evidence="2">The sequence shown here is derived from an EMBL/GenBank/DDBJ whole genome shotgun (WGS) entry which is preliminary data.</text>
</comment>
<evidence type="ECO:0008006" key="4">
    <source>
        <dbReference type="Google" id="ProtNLM"/>
    </source>
</evidence>
<organism evidence="2 3">
    <name type="scientific">Candidatus Mcinerneyibacterium aminivorans</name>
    <dbReference type="NCBI Taxonomy" id="2703815"/>
    <lineage>
        <taxon>Bacteria</taxon>
        <taxon>Candidatus Macinerneyibacteriota</taxon>
        <taxon>Candidatus Mcinerneyibacteria</taxon>
        <taxon>Candidatus Mcinerneyibacteriales</taxon>
        <taxon>Candidatus Mcinerneyibacteriaceae</taxon>
        <taxon>Candidatus Mcinerneyibacterium</taxon>
    </lineage>
</organism>
<sequence length="59" mass="6475">MKWFNIIAGISSIISLFISCFVADKVIKISKKLKIDSSTNVGKQTAIGKDNNISGRDMK</sequence>
<keyword evidence="1" id="KW-1133">Transmembrane helix</keyword>
<evidence type="ECO:0000313" key="3">
    <source>
        <dbReference type="Proteomes" id="UP000324143"/>
    </source>
</evidence>
<dbReference type="PROSITE" id="PS51257">
    <property type="entry name" value="PROKAR_LIPOPROTEIN"/>
    <property type="match status" value="1"/>
</dbReference>
<gene>
    <name evidence="2" type="ORF">FXF47_07720</name>
</gene>
<accession>A0A5D0MJJ4</accession>
<feature type="transmembrane region" description="Helical" evidence="1">
    <location>
        <begin position="6"/>
        <end position="27"/>
    </location>
</feature>
<proteinExistence type="predicted"/>
<protein>
    <recommendedName>
        <fullName evidence="4">Lipoprotein</fullName>
    </recommendedName>
</protein>
<evidence type="ECO:0000256" key="1">
    <source>
        <dbReference type="SAM" id="Phobius"/>
    </source>
</evidence>
<keyword evidence="1" id="KW-0812">Transmembrane</keyword>
<keyword evidence="3" id="KW-1185">Reference proteome</keyword>